<dbReference type="Proteomes" id="UP000789702">
    <property type="component" value="Unassembled WGS sequence"/>
</dbReference>
<dbReference type="EMBL" id="CAJVPU010008922">
    <property type="protein sequence ID" value="CAG8589503.1"/>
    <property type="molecule type" value="Genomic_DNA"/>
</dbReference>
<sequence length="550" mass="61737">SEKNLTDEEVNIKKKFNDADSIIKEISMKSLKSLSVNQYKYYSKRIDVQNITNSLKEFYSGSTVVSLTSDLSQSAQMQTPKSEYSNFSSNEEKLPKNFEGSSQSSQRSQSYTGSTLVLSTNDLSQLIPMPKSEHLKFSSDEEKSRTLKAKRIHLGQQAVSPSVLENINFDSNGELKKVGLGDHNAPLLIADIKTYDDGTILVHIIRNESTQSVNCSKIGGMSLEQKLRIRLIFSNGSVKAIDPNLNLDPINYCLLNNNNSEYKINKLNNIITYLNDTKNNILHNLVNPITIYPLRKPFILVTYVKTNDSSNLATYKECGEVIDWDGISRSLTILSVLNIGITDSDTQYFLMSTVSTIDGGYLAIFRYTQENNNNSLVSHSGLCTMFIFYNQTSDHSHAVNIYQIPQPNITINSVDCDVSYIYITCIVSIYSDNTTYIVQIILLSSGNIAQLDLITNQTQQGLRAKIMPFGGYILDVTTYDNNDDNTYCYIYIYNGLNKTLNSSNHFLTNYFSANTITQNNTFLLASPSTNDNNSWSLLNIPILNYSTFNG</sequence>
<organism evidence="1 2">
    <name type="scientific">Dentiscutata heterogama</name>
    <dbReference type="NCBI Taxonomy" id="1316150"/>
    <lineage>
        <taxon>Eukaryota</taxon>
        <taxon>Fungi</taxon>
        <taxon>Fungi incertae sedis</taxon>
        <taxon>Mucoromycota</taxon>
        <taxon>Glomeromycotina</taxon>
        <taxon>Glomeromycetes</taxon>
        <taxon>Diversisporales</taxon>
        <taxon>Gigasporaceae</taxon>
        <taxon>Dentiscutata</taxon>
    </lineage>
</organism>
<comment type="caution">
    <text evidence="1">The sequence shown here is derived from an EMBL/GenBank/DDBJ whole genome shotgun (WGS) entry which is preliminary data.</text>
</comment>
<accession>A0ACA9MG82</accession>
<evidence type="ECO:0000313" key="2">
    <source>
        <dbReference type="Proteomes" id="UP000789702"/>
    </source>
</evidence>
<gene>
    <name evidence="1" type="ORF">DHETER_LOCUS6806</name>
</gene>
<name>A0ACA9MG82_9GLOM</name>
<protein>
    <submittedName>
        <fullName evidence="1">3561_t:CDS:1</fullName>
    </submittedName>
</protein>
<reference evidence="1" key="1">
    <citation type="submission" date="2021-06" db="EMBL/GenBank/DDBJ databases">
        <authorList>
            <person name="Kallberg Y."/>
            <person name="Tangrot J."/>
            <person name="Rosling A."/>
        </authorList>
    </citation>
    <scope>NUCLEOTIDE SEQUENCE</scope>
    <source>
        <strain evidence="1">IL203A</strain>
    </source>
</reference>
<proteinExistence type="predicted"/>
<evidence type="ECO:0000313" key="1">
    <source>
        <dbReference type="EMBL" id="CAG8589503.1"/>
    </source>
</evidence>
<feature type="non-terminal residue" evidence="1">
    <location>
        <position position="1"/>
    </location>
</feature>
<keyword evidence="2" id="KW-1185">Reference proteome</keyword>